<evidence type="ECO:0000256" key="2">
    <source>
        <dbReference type="ARBA" id="ARBA00022837"/>
    </source>
</evidence>
<protein>
    <submittedName>
        <fullName evidence="4">EF-hand</fullName>
    </submittedName>
</protein>
<comment type="caution">
    <text evidence="4">The sequence shown here is derived from an EMBL/GenBank/DDBJ whole genome shotgun (WGS) entry which is preliminary data.</text>
</comment>
<dbReference type="GO" id="GO:0005509">
    <property type="term" value="F:calcium ion binding"/>
    <property type="evidence" value="ECO:0007669"/>
    <property type="project" value="InterPro"/>
</dbReference>
<dbReference type="Pfam" id="PF13499">
    <property type="entry name" value="EF-hand_7"/>
    <property type="match status" value="2"/>
</dbReference>
<proteinExistence type="predicted"/>
<dbReference type="InterPro" id="IPR018247">
    <property type="entry name" value="EF_Hand_1_Ca_BS"/>
</dbReference>
<dbReference type="Proteomes" id="UP000193920">
    <property type="component" value="Unassembled WGS sequence"/>
</dbReference>
<evidence type="ECO:0000313" key="5">
    <source>
        <dbReference type="Proteomes" id="UP000193920"/>
    </source>
</evidence>
<evidence type="ECO:0000256" key="1">
    <source>
        <dbReference type="ARBA" id="ARBA00022737"/>
    </source>
</evidence>
<dbReference type="PANTHER" id="PTHR23050">
    <property type="entry name" value="CALCIUM BINDING PROTEIN"/>
    <property type="match status" value="1"/>
</dbReference>
<feature type="domain" description="EF-hand" evidence="3">
    <location>
        <begin position="4"/>
        <end position="39"/>
    </location>
</feature>
<dbReference type="PROSITE" id="PS00018">
    <property type="entry name" value="EF_HAND_1"/>
    <property type="match status" value="2"/>
</dbReference>
<organism evidence="4 5">
    <name type="scientific">Neocallimastix californiae</name>
    <dbReference type="NCBI Taxonomy" id="1754190"/>
    <lineage>
        <taxon>Eukaryota</taxon>
        <taxon>Fungi</taxon>
        <taxon>Fungi incertae sedis</taxon>
        <taxon>Chytridiomycota</taxon>
        <taxon>Chytridiomycota incertae sedis</taxon>
        <taxon>Neocallimastigomycetes</taxon>
        <taxon>Neocallimastigales</taxon>
        <taxon>Neocallimastigaceae</taxon>
        <taxon>Neocallimastix</taxon>
    </lineage>
</organism>
<keyword evidence="1" id="KW-0677">Repeat</keyword>
<feature type="domain" description="EF-hand" evidence="3">
    <location>
        <begin position="40"/>
        <end position="75"/>
    </location>
</feature>
<accession>A0A1Y2AUC0</accession>
<sequence>MYQQNALFSKRMFDSYDSDGSGGISISEFRSLAYDLGHYLTDEELDIAIKTLDSKGNGNISYKDFKAWWSNPNRWAKLQLTDENVKVLSTISKEFQKFDKDKSGSIERSEFKKFYKAIHRNHNISTADEKTMFEQLDSNGDNQVSFNEFIEYLTGKYCGDLSKYLD</sequence>
<dbReference type="InterPro" id="IPR050145">
    <property type="entry name" value="Centrin_CML-like"/>
</dbReference>
<feature type="domain" description="EF-hand" evidence="3">
    <location>
        <begin position="124"/>
        <end position="159"/>
    </location>
</feature>
<keyword evidence="2" id="KW-0106">Calcium</keyword>
<dbReference type="PROSITE" id="PS50222">
    <property type="entry name" value="EF_HAND_2"/>
    <property type="match status" value="4"/>
</dbReference>
<dbReference type="InterPro" id="IPR002048">
    <property type="entry name" value="EF_hand_dom"/>
</dbReference>
<name>A0A1Y2AUC0_9FUNG</name>
<dbReference type="STRING" id="1754190.A0A1Y2AUC0"/>
<dbReference type="AlphaFoldDB" id="A0A1Y2AUC0"/>
<dbReference type="Gene3D" id="1.10.238.10">
    <property type="entry name" value="EF-hand"/>
    <property type="match status" value="2"/>
</dbReference>
<reference evidence="4 5" key="1">
    <citation type="submission" date="2016-08" db="EMBL/GenBank/DDBJ databases">
        <title>A Parts List for Fungal Cellulosomes Revealed by Comparative Genomics.</title>
        <authorList>
            <consortium name="DOE Joint Genome Institute"/>
            <person name="Haitjema C.H."/>
            <person name="Gilmore S.P."/>
            <person name="Henske J.K."/>
            <person name="Solomon K.V."/>
            <person name="De Groot R."/>
            <person name="Kuo A."/>
            <person name="Mondo S.J."/>
            <person name="Salamov A.A."/>
            <person name="Labutti K."/>
            <person name="Zhao Z."/>
            <person name="Chiniquy J."/>
            <person name="Barry K."/>
            <person name="Brewer H.M."/>
            <person name="Purvine S.O."/>
            <person name="Wright A.T."/>
            <person name="Boxma B."/>
            <person name="Van Alen T."/>
            <person name="Hackstein J.H."/>
            <person name="Baker S.E."/>
            <person name="Grigoriev I.V."/>
            <person name="O'Malley M.A."/>
        </authorList>
    </citation>
    <scope>NUCLEOTIDE SEQUENCE [LARGE SCALE GENOMIC DNA]</scope>
    <source>
        <strain evidence="4 5">G1</strain>
    </source>
</reference>
<dbReference type="OrthoDB" id="26525at2759"/>
<gene>
    <name evidence="4" type="ORF">LY90DRAFT_674730</name>
</gene>
<feature type="domain" description="EF-hand" evidence="3">
    <location>
        <begin position="86"/>
        <end position="121"/>
    </location>
</feature>
<keyword evidence="5" id="KW-1185">Reference proteome</keyword>
<dbReference type="InterPro" id="IPR011992">
    <property type="entry name" value="EF-hand-dom_pair"/>
</dbReference>
<dbReference type="SMART" id="SM00054">
    <property type="entry name" value="EFh"/>
    <property type="match status" value="4"/>
</dbReference>
<dbReference type="EMBL" id="MCOG01000207">
    <property type="protein sequence ID" value="ORY25880.1"/>
    <property type="molecule type" value="Genomic_DNA"/>
</dbReference>
<dbReference type="SUPFAM" id="SSF47473">
    <property type="entry name" value="EF-hand"/>
    <property type="match status" value="1"/>
</dbReference>
<evidence type="ECO:0000259" key="3">
    <source>
        <dbReference type="PROSITE" id="PS50222"/>
    </source>
</evidence>
<evidence type="ECO:0000313" key="4">
    <source>
        <dbReference type="EMBL" id="ORY25880.1"/>
    </source>
</evidence>